<reference evidence="1 2" key="1">
    <citation type="submission" date="2017-03" db="EMBL/GenBank/DDBJ databases">
        <authorList>
            <person name="Afonso C.L."/>
            <person name="Miller P.J."/>
            <person name="Scott M.A."/>
            <person name="Spackman E."/>
            <person name="Goraichik I."/>
            <person name="Dimitrov K.M."/>
            <person name="Suarez D.L."/>
            <person name="Swayne D.E."/>
        </authorList>
    </citation>
    <scope>NUCLEOTIDE SEQUENCE [LARGE SCALE GENOMIC DNA]</scope>
    <source>
        <strain evidence="1 2">CECT 8287</strain>
    </source>
</reference>
<dbReference type="Proteomes" id="UP000193827">
    <property type="component" value="Unassembled WGS sequence"/>
</dbReference>
<evidence type="ECO:0008006" key="3">
    <source>
        <dbReference type="Google" id="ProtNLM"/>
    </source>
</evidence>
<keyword evidence="2" id="KW-1185">Reference proteome</keyword>
<sequence length="209" mass="23298">MARINLKDAAVFAQHSYKPQNFTSPRIIDSLDKDDVQAHLTENGLLLLPGSNSVLDYLHYNLRVFQVGNKRYRLASSDTEHGASGTVWHQGFLVYSRKIFDWLGQRRPEIIIGHSLGAAAVQILSKSYNVPGIGFAAPRPKKGPGRVQFDDKCLSICRVDDTVCGLPPNFNHMGDARFLEPKANNWGLDHSMKNYRAILEENNGPDAVP</sequence>
<organism evidence="1 2">
    <name type="scientific">Roseovarius litorisediminis</name>
    <dbReference type="NCBI Taxonomy" id="1312363"/>
    <lineage>
        <taxon>Bacteria</taxon>
        <taxon>Pseudomonadati</taxon>
        <taxon>Pseudomonadota</taxon>
        <taxon>Alphaproteobacteria</taxon>
        <taxon>Rhodobacterales</taxon>
        <taxon>Roseobacteraceae</taxon>
        <taxon>Roseovarius</taxon>
    </lineage>
</organism>
<dbReference type="Gene3D" id="3.40.50.1820">
    <property type="entry name" value="alpha/beta hydrolase"/>
    <property type="match status" value="1"/>
</dbReference>
<dbReference type="RefSeq" id="WP_085891059.1">
    <property type="nucleotide sequence ID" value="NZ_FWFL01000002.1"/>
</dbReference>
<protein>
    <recommendedName>
        <fullName evidence="3">Fungal lipase-like domain-containing protein</fullName>
    </recommendedName>
</protein>
<dbReference type="SUPFAM" id="SSF53474">
    <property type="entry name" value="alpha/beta-Hydrolases"/>
    <property type="match status" value="1"/>
</dbReference>
<dbReference type="EMBL" id="FWFL01000002">
    <property type="protein sequence ID" value="SLN19335.1"/>
    <property type="molecule type" value="Genomic_DNA"/>
</dbReference>
<gene>
    <name evidence="1" type="ORF">PEL8287_00785</name>
</gene>
<dbReference type="AlphaFoldDB" id="A0A1Y5RJW8"/>
<dbReference type="OrthoDB" id="7857012at2"/>
<evidence type="ECO:0000313" key="2">
    <source>
        <dbReference type="Proteomes" id="UP000193827"/>
    </source>
</evidence>
<evidence type="ECO:0000313" key="1">
    <source>
        <dbReference type="EMBL" id="SLN19335.1"/>
    </source>
</evidence>
<proteinExistence type="predicted"/>
<name>A0A1Y5RJW8_9RHOB</name>
<accession>A0A1Y5RJW8</accession>
<dbReference type="InterPro" id="IPR029058">
    <property type="entry name" value="AB_hydrolase_fold"/>
</dbReference>